<name>A0A5B7JLW2_PORTR</name>
<gene>
    <name evidence="2" type="ORF">E2C01_091005</name>
</gene>
<evidence type="ECO:0000256" key="1">
    <source>
        <dbReference type="SAM" id="MobiDB-lite"/>
    </source>
</evidence>
<proteinExistence type="predicted"/>
<dbReference type="Proteomes" id="UP000324222">
    <property type="component" value="Unassembled WGS sequence"/>
</dbReference>
<feature type="region of interest" description="Disordered" evidence="1">
    <location>
        <begin position="1"/>
        <end position="30"/>
    </location>
</feature>
<evidence type="ECO:0000313" key="2">
    <source>
        <dbReference type="EMBL" id="MPC95779.1"/>
    </source>
</evidence>
<keyword evidence="3" id="KW-1185">Reference proteome</keyword>
<protein>
    <submittedName>
        <fullName evidence="2">Uncharacterized protein</fullName>
    </submittedName>
</protein>
<organism evidence="2 3">
    <name type="scientific">Portunus trituberculatus</name>
    <name type="common">Swimming crab</name>
    <name type="synonym">Neptunus trituberculatus</name>
    <dbReference type="NCBI Taxonomy" id="210409"/>
    <lineage>
        <taxon>Eukaryota</taxon>
        <taxon>Metazoa</taxon>
        <taxon>Ecdysozoa</taxon>
        <taxon>Arthropoda</taxon>
        <taxon>Crustacea</taxon>
        <taxon>Multicrustacea</taxon>
        <taxon>Malacostraca</taxon>
        <taxon>Eumalacostraca</taxon>
        <taxon>Eucarida</taxon>
        <taxon>Decapoda</taxon>
        <taxon>Pleocyemata</taxon>
        <taxon>Brachyura</taxon>
        <taxon>Eubrachyura</taxon>
        <taxon>Portunoidea</taxon>
        <taxon>Portunidae</taxon>
        <taxon>Portuninae</taxon>
        <taxon>Portunus</taxon>
    </lineage>
</organism>
<sequence>MVEVRSVLPEPSHFRDRTEAPALPKHSSRR</sequence>
<dbReference type="AlphaFoldDB" id="A0A5B7JLW2"/>
<accession>A0A5B7JLW2</accession>
<evidence type="ECO:0000313" key="3">
    <source>
        <dbReference type="Proteomes" id="UP000324222"/>
    </source>
</evidence>
<dbReference type="EMBL" id="VSRR010103494">
    <property type="protein sequence ID" value="MPC95779.1"/>
    <property type="molecule type" value="Genomic_DNA"/>
</dbReference>
<reference evidence="2 3" key="1">
    <citation type="submission" date="2019-05" db="EMBL/GenBank/DDBJ databases">
        <title>Another draft genome of Portunus trituberculatus and its Hox gene families provides insights of decapod evolution.</title>
        <authorList>
            <person name="Jeong J.-H."/>
            <person name="Song I."/>
            <person name="Kim S."/>
            <person name="Choi T."/>
            <person name="Kim D."/>
            <person name="Ryu S."/>
            <person name="Kim W."/>
        </authorList>
    </citation>
    <scope>NUCLEOTIDE SEQUENCE [LARGE SCALE GENOMIC DNA]</scope>
    <source>
        <tissue evidence="2">Muscle</tissue>
    </source>
</reference>
<comment type="caution">
    <text evidence="2">The sequence shown here is derived from an EMBL/GenBank/DDBJ whole genome shotgun (WGS) entry which is preliminary data.</text>
</comment>